<dbReference type="OrthoDB" id="8123811at2759"/>
<reference evidence="1" key="1">
    <citation type="submission" date="2021-06" db="EMBL/GenBank/DDBJ databases">
        <authorList>
            <person name="Hodson N. C."/>
            <person name="Mongue J. A."/>
            <person name="Jaron S. K."/>
        </authorList>
    </citation>
    <scope>NUCLEOTIDE SEQUENCE</scope>
</reference>
<dbReference type="Proteomes" id="UP000708208">
    <property type="component" value="Unassembled WGS sequence"/>
</dbReference>
<dbReference type="AlphaFoldDB" id="A0A8J2PE50"/>
<protein>
    <submittedName>
        <fullName evidence="1">Uncharacterized protein</fullName>
    </submittedName>
</protein>
<organism evidence="1 2">
    <name type="scientific">Allacma fusca</name>
    <dbReference type="NCBI Taxonomy" id="39272"/>
    <lineage>
        <taxon>Eukaryota</taxon>
        <taxon>Metazoa</taxon>
        <taxon>Ecdysozoa</taxon>
        <taxon>Arthropoda</taxon>
        <taxon>Hexapoda</taxon>
        <taxon>Collembola</taxon>
        <taxon>Symphypleona</taxon>
        <taxon>Sminthuridae</taxon>
        <taxon>Allacma</taxon>
    </lineage>
</organism>
<gene>
    <name evidence="1" type="ORF">AFUS01_LOCUS35743</name>
</gene>
<keyword evidence="2" id="KW-1185">Reference proteome</keyword>
<comment type="caution">
    <text evidence="1">The sequence shown here is derived from an EMBL/GenBank/DDBJ whole genome shotgun (WGS) entry which is preliminary data.</text>
</comment>
<evidence type="ECO:0000313" key="1">
    <source>
        <dbReference type="EMBL" id="CAG7825642.1"/>
    </source>
</evidence>
<name>A0A8J2PE50_9HEXA</name>
<evidence type="ECO:0000313" key="2">
    <source>
        <dbReference type="Proteomes" id="UP000708208"/>
    </source>
</evidence>
<dbReference type="EMBL" id="CAJVCH010537055">
    <property type="protein sequence ID" value="CAG7825642.1"/>
    <property type="molecule type" value="Genomic_DNA"/>
</dbReference>
<feature type="non-terminal residue" evidence="1">
    <location>
        <position position="105"/>
    </location>
</feature>
<accession>A0A8J2PE50</accession>
<sequence>MSTKPADLAHPDVYTLFKLTFKDVAATNDGKNALQCLDIMVIFDPDFISTKLLKYIFRNYKNELANGIKLLNDYNLVTQAKNHYQLHRVVQAARIDSNKAKLLLD</sequence>
<proteinExistence type="predicted"/>